<evidence type="ECO:0000313" key="1">
    <source>
        <dbReference type="EMBL" id="KAF2427243.1"/>
    </source>
</evidence>
<name>A0A9P4TWM1_9PEZI</name>
<protein>
    <recommendedName>
        <fullName evidence="3">F-box domain-containing protein</fullName>
    </recommendedName>
</protein>
<evidence type="ECO:0008006" key="3">
    <source>
        <dbReference type="Google" id="ProtNLM"/>
    </source>
</evidence>
<proteinExistence type="predicted"/>
<feature type="non-terminal residue" evidence="1">
    <location>
        <position position="1"/>
    </location>
</feature>
<dbReference type="Proteomes" id="UP000800235">
    <property type="component" value="Unassembled WGS sequence"/>
</dbReference>
<keyword evidence="2" id="KW-1185">Reference proteome</keyword>
<dbReference type="CDD" id="cd09917">
    <property type="entry name" value="F-box_SF"/>
    <property type="match status" value="1"/>
</dbReference>
<feature type="non-terminal residue" evidence="1">
    <location>
        <position position="82"/>
    </location>
</feature>
<evidence type="ECO:0000313" key="2">
    <source>
        <dbReference type="Proteomes" id="UP000800235"/>
    </source>
</evidence>
<dbReference type="OrthoDB" id="5422579at2759"/>
<reference evidence="1" key="1">
    <citation type="journal article" date="2020" name="Stud. Mycol.">
        <title>101 Dothideomycetes genomes: a test case for predicting lifestyles and emergence of pathogens.</title>
        <authorList>
            <person name="Haridas S."/>
            <person name="Albert R."/>
            <person name="Binder M."/>
            <person name="Bloem J."/>
            <person name="Labutti K."/>
            <person name="Salamov A."/>
            <person name="Andreopoulos B."/>
            <person name="Baker S."/>
            <person name="Barry K."/>
            <person name="Bills G."/>
            <person name="Bluhm B."/>
            <person name="Cannon C."/>
            <person name="Castanera R."/>
            <person name="Culley D."/>
            <person name="Daum C."/>
            <person name="Ezra D."/>
            <person name="Gonzalez J."/>
            <person name="Henrissat B."/>
            <person name="Kuo A."/>
            <person name="Liang C."/>
            <person name="Lipzen A."/>
            <person name="Lutzoni F."/>
            <person name="Magnuson J."/>
            <person name="Mondo S."/>
            <person name="Nolan M."/>
            <person name="Ohm R."/>
            <person name="Pangilinan J."/>
            <person name="Park H.-J."/>
            <person name="Ramirez L."/>
            <person name="Alfaro M."/>
            <person name="Sun H."/>
            <person name="Tritt A."/>
            <person name="Yoshinaga Y."/>
            <person name="Zwiers L.-H."/>
            <person name="Turgeon B."/>
            <person name="Goodwin S."/>
            <person name="Spatafora J."/>
            <person name="Crous P."/>
            <person name="Grigoriev I."/>
        </authorList>
    </citation>
    <scope>NUCLEOTIDE SEQUENCE</scope>
    <source>
        <strain evidence="1">CBS 130266</strain>
    </source>
</reference>
<accession>A0A9P4TWM1</accession>
<sequence length="82" mass="9642">SGTSLENLSPEISHMICTNLQISDIENLRLVNKYWSEIGGEHLCFEIYVFFNRKSFERLLAISQHPLIRKSIRTIFYEPLQL</sequence>
<organism evidence="1 2">
    <name type="scientific">Tothia fuscella</name>
    <dbReference type="NCBI Taxonomy" id="1048955"/>
    <lineage>
        <taxon>Eukaryota</taxon>
        <taxon>Fungi</taxon>
        <taxon>Dikarya</taxon>
        <taxon>Ascomycota</taxon>
        <taxon>Pezizomycotina</taxon>
        <taxon>Dothideomycetes</taxon>
        <taxon>Pleosporomycetidae</taxon>
        <taxon>Venturiales</taxon>
        <taxon>Cylindrosympodiaceae</taxon>
        <taxon>Tothia</taxon>
    </lineage>
</organism>
<gene>
    <name evidence="1" type="ORF">EJ08DRAFT_556494</name>
</gene>
<dbReference type="AlphaFoldDB" id="A0A9P4TWM1"/>
<comment type="caution">
    <text evidence="1">The sequence shown here is derived from an EMBL/GenBank/DDBJ whole genome shotgun (WGS) entry which is preliminary data.</text>
</comment>
<dbReference type="SUPFAM" id="SSF81383">
    <property type="entry name" value="F-box domain"/>
    <property type="match status" value="1"/>
</dbReference>
<dbReference type="InterPro" id="IPR036047">
    <property type="entry name" value="F-box-like_dom_sf"/>
</dbReference>
<dbReference type="EMBL" id="MU007061">
    <property type="protein sequence ID" value="KAF2427243.1"/>
    <property type="molecule type" value="Genomic_DNA"/>
</dbReference>